<gene>
    <name evidence="4" type="ORF">BWY73_01075</name>
</gene>
<keyword evidence="2" id="KW-0472">Membrane</keyword>
<proteinExistence type="predicted"/>
<organism evidence="4">
    <name type="scientific">candidate division TA06 bacterium ADurb.Bin417</name>
    <dbReference type="NCBI Taxonomy" id="1852828"/>
    <lineage>
        <taxon>Bacteria</taxon>
        <taxon>Bacteria division TA06</taxon>
    </lineage>
</organism>
<sequence length="54" mass="6037">MEDHLLLGARLARQVRPGLEFFLQGENLLNENYEILSGYPMPGASFGIGINARF</sequence>
<evidence type="ECO:0000256" key="1">
    <source>
        <dbReference type="ARBA" id="ARBA00004442"/>
    </source>
</evidence>
<evidence type="ECO:0000313" key="4">
    <source>
        <dbReference type="EMBL" id="OPZ91483.1"/>
    </source>
</evidence>
<accession>A0A1V5ME13</accession>
<dbReference type="EMBL" id="MWAK01000172">
    <property type="protein sequence ID" value="OPZ91483.1"/>
    <property type="molecule type" value="Genomic_DNA"/>
</dbReference>
<comment type="caution">
    <text evidence="4">The sequence shown here is derived from an EMBL/GenBank/DDBJ whole genome shotgun (WGS) entry which is preliminary data.</text>
</comment>
<protein>
    <recommendedName>
        <fullName evidence="5">TonB-dependent receptor-like beta-barrel domain-containing protein</fullName>
    </recommendedName>
</protein>
<evidence type="ECO:0000256" key="2">
    <source>
        <dbReference type="ARBA" id="ARBA00023136"/>
    </source>
</evidence>
<name>A0A1V5ME13_UNCT6</name>
<dbReference type="InterPro" id="IPR036942">
    <property type="entry name" value="Beta-barrel_TonB_sf"/>
</dbReference>
<dbReference type="Gene3D" id="2.40.170.20">
    <property type="entry name" value="TonB-dependent receptor, beta-barrel domain"/>
    <property type="match status" value="1"/>
</dbReference>
<dbReference type="Proteomes" id="UP000485484">
    <property type="component" value="Unassembled WGS sequence"/>
</dbReference>
<comment type="subcellular location">
    <subcellularLocation>
        <location evidence="1">Cell outer membrane</location>
    </subcellularLocation>
</comment>
<evidence type="ECO:0008006" key="5">
    <source>
        <dbReference type="Google" id="ProtNLM"/>
    </source>
</evidence>
<keyword evidence="3" id="KW-0998">Cell outer membrane</keyword>
<dbReference type="AlphaFoldDB" id="A0A1V5ME13"/>
<reference evidence="4" key="1">
    <citation type="submission" date="2017-02" db="EMBL/GenBank/DDBJ databases">
        <title>Delving into the versatile metabolic prowess of the omnipresent phylum Bacteroidetes.</title>
        <authorList>
            <person name="Nobu M.K."/>
            <person name="Mei R."/>
            <person name="Narihiro T."/>
            <person name="Kuroda K."/>
            <person name="Liu W.-T."/>
        </authorList>
    </citation>
    <scope>NUCLEOTIDE SEQUENCE</scope>
    <source>
        <strain evidence="4">ADurb.Bin417</strain>
    </source>
</reference>
<evidence type="ECO:0000256" key="3">
    <source>
        <dbReference type="ARBA" id="ARBA00023237"/>
    </source>
</evidence>
<dbReference type="GO" id="GO:0009279">
    <property type="term" value="C:cell outer membrane"/>
    <property type="evidence" value="ECO:0007669"/>
    <property type="project" value="UniProtKB-SubCell"/>
</dbReference>
<dbReference type="SUPFAM" id="SSF56935">
    <property type="entry name" value="Porins"/>
    <property type="match status" value="1"/>
</dbReference>